<proteinExistence type="predicted"/>
<dbReference type="InterPro" id="IPR001650">
    <property type="entry name" value="Helicase_C-like"/>
</dbReference>
<reference evidence="3" key="1">
    <citation type="journal article" date="2021" name="Microbiology">
        <title>Metagenomic Analysis of the Microbial Community in the Underground Coal Fire Area (Kemerovo Region, Russia) Revealed Predominance of Thermophilic Members of the Phyla Deinococcus-thermus, Aquificae, and Firmicutes.</title>
        <authorList>
            <person name="Kadnikov V."/>
            <person name="Mardanov A.V."/>
            <person name="Beletsky A.V."/>
            <person name="Karnachuk O.V."/>
            <person name="Ravin N.V."/>
        </authorList>
    </citation>
    <scope>NUCLEOTIDE SEQUENCE</scope>
    <source>
        <strain evidence="3">RBS10-49</strain>
    </source>
</reference>
<sequence length="570" mass="63737">MQLSLFPPEASKITLRPYQEEAVAAVEAAYARGIRRPVVAMATGLGKTIVFAEILRRRGDTALVIAHRDELIRQAVEKIATVIPHAEIGVVKGQEDQPDAQIVVASVQSLHPKRLSRWAPGRFATVVIDEAHHAIAPSYRRVVDHLQPDLLLGVTATPFRGDRITLKGIFDDVVYSFGIVDGIRSGYLADIEAYRIETKISLDAVRTAAGDFVERDLARAIDVPDRNKAVVQAYRRHADGRKAIVFAAGVRHAESLVGEFRKDGVRAEAVFGHTPAEERRAVLERFRAGEIPVLVNVAVLTEGFDEPSVEAVILARPTKSLVLYTQMVGRGTRLSPGKDRVILIDVVDATVRHRLITIDELIGVPGRVKSGRRISDVVREEEKERTERYVAAVRMVAPEIESHRVESIFRDLRVPEYDWRDVLDAVETHREDREAYDAGREAFRMQWGDNPDTPLTEKQRAALVAFGWPERHVKKLTRYEASFALDRHLALLEDVRWRRAVAWAEVLGTTPEDVVKKHFGQPWQVKPATEKQRALLKQFRVDVSPAMTAGEASIVIDMLLKKKSGRTAAG</sequence>
<dbReference type="GO" id="GO:0005524">
    <property type="term" value="F:ATP binding"/>
    <property type="evidence" value="ECO:0007669"/>
    <property type="project" value="InterPro"/>
</dbReference>
<dbReference type="PROSITE" id="PS51194">
    <property type="entry name" value="HELICASE_CTER"/>
    <property type="match status" value="1"/>
</dbReference>
<gene>
    <name evidence="3" type="ORF">KM312_05410</name>
</gene>
<dbReference type="SMART" id="SM00487">
    <property type="entry name" value="DEXDc"/>
    <property type="match status" value="1"/>
</dbReference>
<keyword evidence="3" id="KW-0347">Helicase</keyword>
<comment type="caution">
    <text evidence="3">The sequence shown here is derived from an EMBL/GenBank/DDBJ whole genome shotgun (WGS) entry which is preliminary data.</text>
</comment>
<dbReference type="GO" id="GO:0000403">
    <property type="term" value="F:Y-form DNA binding"/>
    <property type="evidence" value="ECO:0007669"/>
    <property type="project" value="TreeGrafter"/>
</dbReference>
<organism evidence="3 4">
    <name type="scientific">Hydrogenibacillus schlegelii</name>
    <name type="common">Bacillus schlegelii</name>
    <dbReference type="NCBI Taxonomy" id="1484"/>
    <lineage>
        <taxon>Bacteria</taxon>
        <taxon>Bacillati</taxon>
        <taxon>Bacillota</taxon>
        <taxon>Bacilli</taxon>
        <taxon>Bacillales</taxon>
        <taxon>Bacillales Family X. Incertae Sedis</taxon>
        <taxon>Hydrogenibacillus</taxon>
    </lineage>
</organism>
<protein>
    <submittedName>
        <fullName evidence="3">DEAD/DEAH box helicase family protein</fullName>
    </submittedName>
</protein>
<dbReference type="SMART" id="SM00490">
    <property type="entry name" value="HELICc"/>
    <property type="match status" value="1"/>
</dbReference>
<dbReference type="SUPFAM" id="SSF52540">
    <property type="entry name" value="P-loop containing nucleoside triphosphate hydrolases"/>
    <property type="match status" value="1"/>
</dbReference>
<keyword evidence="3" id="KW-0547">Nucleotide-binding</keyword>
<dbReference type="Proteomes" id="UP000748108">
    <property type="component" value="Unassembled WGS sequence"/>
</dbReference>
<keyword evidence="3" id="KW-0067">ATP-binding</keyword>
<name>A0A947CWM5_HYDSH</name>
<dbReference type="Gene3D" id="3.40.50.300">
    <property type="entry name" value="P-loop containing nucleotide triphosphate hydrolases"/>
    <property type="match status" value="2"/>
</dbReference>
<dbReference type="GO" id="GO:0036121">
    <property type="term" value="F:double-stranded DNA helicase activity"/>
    <property type="evidence" value="ECO:0007669"/>
    <property type="project" value="TreeGrafter"/>
</dbReference>
<feature type="domain" description="Helicase C-terminal" evidence="2">
    <location>
        <begin position="229"/>
        <end position="385"/>
    </location>
</feature>
<evidence type="ECO:0000259" key="2">
    <source>
        <dbReference type="PROSITE" id="PS51194"/>
    </source>
</evidence>
<dbReference type="GO" id="GO:0061749">
    <property type="term" value="F:forked DNA-dependent helicase activity"/>
    <property type="evidence" value="ECO:0007669"/>
    <property type="project" value="TreeGrafter"/>
</dbReference>
<evidence type="ECO:0000313" key="3">
    <source>
        <dbReference type="EMBL" id="MBT9282080.1"/>
    </source>
</evidence>
<dbReference type="CDD" id="cd18799">
    <property type="entry name" value="SF2_C_EcoAI-like"/>
    <property type="match status" value="1"/>
</dbReference>
<dbReference type="PROSITE" id="PS51192">
    <property type="entry name" value="HELICASE_ATP_BIND_1"/>
    <property type="match status" value="1"/>
</dbReference>
<dbReference type="GO" id="GO:0016787">
    <property type="term" value="F:hydrolase activity"/>
    <property type="evidence" value="ECO:0007669"/>
    <property type="project" value="InterPro"/>
</dbReference>
<dbReference type="InterPro" id="IPR027417">
    <property type="entry name" value="P-loop_NTPase"/>
</dbReference>
<evidence type="ECO:0000259" key="1">
    <source>
        <dbReference type="PROSITE" id="PS51192"/>
    </source>
</evidence>
<feature type="domain" description="Helicase ATP-binding" evidence="1">
    <location>
        <begin position="28"/>
        <end position="176"/>
    </location>
</feature>
<dbReference type="Pfam" id="PF00271">
    <property type="entry name" value="Helicase_C"/>
    <property type="match status" value="1"/>
</dbReference>
<accession>A0A947CWM5</accession>
<dbReference type="InterPro" id="IPR050742">
    <property type="entry name" value="Helicase_Restrict-Modif_Enz"/>
</dbReference>
<dbReference type="PANTHER" id="PTHR47396:SF1">
    <property type="entry name" value="ATP-DEPENDENT HELICASE IRC3-RELATED"/>
    <property type="match status" value="1"/>
</dbReference>
<evidence type="ECO:0000313" key="4">
    <source>
        <dbReference type="Proteomes" id="UP000748108"/>
    </source>
</evidence>
<keyword evidence="3" id="KW-0378">Hydrolase</keyword>
<dbReference type="EMBL" id="JAHHQF010000050">
    <property type="protein sequence ID" value="MBT9282080.1"/>
    <property type="molecule type" value="Genomic_DNA"/>
</dbReference>
<dbReference type="InterPro" id="IPR014001">
    <property type="entry name" value="Helicase_ATP-bd"/>
</dbReference>
<dbReference type="Pfam" id="PF04851">
    <property type="entry name" value="ResIII"/>
    <property type="match status" value="1"/>
</dbReference>
<dbReference type="InterPro" id="IPR006935">
    <property type="entry name" value="Helicase/UvrB_N"/>
</dbReference>
<dbReference type="AlphaFoldDB" id="A0A947CWM5"/>
<dbReference type="PANTHER" id="PTHR47396">
    <property type="entry name" value="TYPE I RESTRICTION ENZYME ECOKI R PROTEIN"/>
    <property type="match status" value="1"/>
</dbReference>